<dbReference type="OrthoDB" id="9773467at2"/>
<keyword evidence="3" id="KW-1003">Cell membrane</keyword>
<evidence type="ECO:0000256" key="6">
    <source>
        <dbReference type="ARBA" id="ARBA00023136"/>
    </source>
</evidence>
<dbReference type="InterPro" id="IPR000515">
    <property type="entry name" value="MetI-like"/>
</dbReference>
<dbReference type="HOGENOM" id="CLU_016047_1_2_12"/>
<feature type="transmembrane region" description="Helical" evidence="7">
    <location>
        <begin position="162"/>
        <end position="185"/>
    </location>
</feature>
<comment type="similarity">
    <text evidence="7">Belongs to the binding-protein-dependent transport system permease family.</text>
</comment>
<sequence length="302" mass="33867">MEKKSRTATLLKPEMTASRYFRTHLFAYLLLGVFTVLFAYPILWSIISSFKTSAEIRQSPFSLPAVPQFVNYKNAWLAAHMGDYFLNSLMVTALSMTLLVILVIPCSYVLTRYHFKLRNFLRLLMMAGLFINVNYIVYPIYLMINGVSKTVFGNGLLLTDNLVTVAVINAVTSVPFSIYLLSGFLASLPTGYEEAARIDGCTNWGILLRIIVPLSLPSILTVILFQFLAYWNEYLVAQTFLITDTKRTLPVGLLSIMQEAKVATDYGRLYAGLVIVMLPVLILYCFVQKNLTKGISMGGLKG</sequence>
<evidence type="ECO:0000259" key="8">
    <source>
        <dbReference type="PROSITE" id="PS50928"/>
    </source>
</evidence>
<feature type="transmembrane region" description="Helical" evidence="7">
    <location>
        <begin position="206"/>
        <end position="231"/>
    </location>
</feature>
<reference evidence="10" key="1">
    <citation type="submission" date="2011-04" db="EMBL/GenBank/DDBJ databases">
        <title>The complete genome of Treponema brennaborense DSM 12168.</title>
        <authorList>
            <person name="Lucas S."/>
            <person name="Han J."/>
            <person name="Lapidus A."/>
            <person name="Bruce D."/>
            <person name="Goodwin L."/>
            <person name="Pitluck S."/>
            <person name="Peters L."/>
            <person name="Kyrpides N."/>
            <person name="Mavromatis K."/>
            <person name="Ivanova N."/>
            <person name="Mikhailova N."/>
            <person name="Pagani I."/>
            <person name="Teshima H."/>
            <person name="Detter J.C."/>
            <person name="Tapia R."/>
            <person name="Han C."/>
            <person name="Land M."/>
            <person name="Hauser L."/>
            <person name="Markowitz V."/>
            <person name="Cheng J.-F."/>
            <person name="Hugenholtz P."/>
            <person name="Woyke T."/>
            <person name="Wu D."/>
            <person name="Gronow S."/>
            <person name="Wellnitz S."/>
            <person name="Brambilla E."/>
            <person name="Klenk H.-P."/>
            <person name="Eisen J.A."/>
        </authorList>
    </citation>
    <scope>NUCLEOTIDE SEQUENCE [LARGE SCALE GENOMIC DNA]</scope>
    <source>
        <strain evidence="10">DSM 12168 / CIP 105900 / DD5/3</strain>
    </source>
</reference>
<dbReference type="AlphaFoldDB" id="F4LM95"/>
<keyword evidence="6 7" id="KW-0472">Membrane</keyword>
<evidence type="ECO:0000256" key="4">
    <source>
        <dbReference type="ARBA" id="ARBA00022692"/>
    </source>
</evidence>
<evidence type="ECO:0000256" key="2">
    <source>
        <dbReference type="ARBA" id="ARBA00022448"/>
    </source>
</evidence>
<dbReference type="CDD" id="cd06261">
    <property type="entry name" value="TM_PBP2"/>
    <property type="match status" value="1"/>
</dbReference>
<keyword evidence="5 7" id="KW-1133">Transmembrane helix</keyword>
<dbReference type="eggNOG" id="COG0395">
    <property type="taxonomic scope" value="Bacteria"/>
</dbReference>
<feature type="transmembrane region" description="Helical" evidence="7">
    <location>
        <begin position="269"/>
        <end position="287"/>
    </location>
</feature>
<dbReference type="KEGG" id="tbe:Trebr_2352"/>
<dbReference type="STRING" id="906968.Trebr_2352"/>
<dbReference type="RefSeq" id="WP_013759462.1">
    <property type="nucleotide sequence ID" value="NC_015500.1"/>
</dbReference>
<keyword evidence="10" id="KW-1185">Reference proteome</keyword>
<feature type="transmembrane region" description="Helical" evidence="7">
    <location>
        <begin position="123"/>
        <end position="142"/>
    </location>
</feature>
<evidence type="ECO:0000256" key="1">
    <source>
        <dbReference type="ARBA" id="ARBA00004651"/>
    </source>
</evidence>
<dbReference type="PROSITE" id="PS50928">
    <property type="entry name" value="ABC_TM1"/>
    <property type="match status" value="1"/>
</dbReference>
<dbReference type="EMBL" id="CP002696">
    <property type="protein sequence ID" value="AEE17761.1"/>
    <property type="molecule type" value="Genomic_DNA"/>
</dbReference>
<evidence type="ECO:0000256" key="3">
    <source>
        <dbReference type="ARBA" id="ARBA00022475"/>
    </source>
</evidence>
<dbReference type="PANTHER" id="PTHR43744:SF12">
    <property type="entry name" value="ABC TRANSPORTER PERMEASE PROTEIN MG189-RELATED"/>
    <property type="match status" value="1"/>
</dbReference>
<evidence type="ECO:0000256" key="5">
    <source>
        <dbReference type="ARBA" id="ARBA00022989"/>
    </source>
</evidence>
<feature type="transmembrane region" description="Helical" evidence="7">
    <location>
        <begin position="25"/>
        <end position="47"/>
    </location>
</feature>
<dbReference type="GO" id="GO:0005886">
    <property type="term" value="C:plasma membrane"/>
    <property type="evidence" value="ECO:0007669"/>
    <property type="project" value="UniProtKB-SubCell"/>
</dbReference>
<feature type="domain" description="ABC transmembrane type-1" evidence="8">
    <location>
        <begin position="85"/>
        <end position="287"/>
    </location>
</feature>
<comment type="subcellular location">
    <subcellularLocation>
        <location evidence="1 7">Cell membrane</location>
        <topology evidence="1 7">Multi-pass membrane protein</topology>
    </subcellularLocation>
</comment>
<evidence type="ECO:0000313" key="10">
    <source>
        <dbReference type="Proteomes" id="UP000006546"/>
    </source>
</evidence>
<proteinExistence type="inferred from homology"/>
<name>F4LM95_TREBD</name>
<dbReference type="InterPro" id="IPR035906">
    <property type="entry name" value="MetI-like_sf"/>
</dbReference>
<organism evidence="9 10">
    <name type="scientific">Treponema brennaborense (strain DSM 12168 / CIP 105900 / DD5/3)</name>
    <dbReference type="NCBI Taxonomy" id="906968"/>
    <lineage>
        <taxon>Bacteria</taxon>
        <taxon>Pseudomonadati</taxon>
        <taxon>Spirochaetota</taxon>
        <taxon>Spirochaetia</taxon>
        <taxon>Spirochaetales</taxon>
        <taxon>Treponemataceae</taxon>
        <taxon>Treponema</taxon>
    </lineage>
</organism>
<accession>F4LM95</accession>
<dbReference type="PANTHER" id="PTHR43744">
    <property type="entry name" value="ABC TRANSPORTER PERMEASE PROTEIN MG189-RELATED-RELATED"/>
    <property type="match status" value="1"/>
</dbReference>
<dbReference type="GO" id="GO:0055085">
    <property type="term" value="P:transmembrane transport"/>
    <property type="evidence" value="ECO:0007669"/>
    <property type="project" value="InterPro"/>
</dbReference>
<feature type="transmembrane region" description="Helical" evidence="7">
    <location>
        <begin position="84"/>
        <end position="111"/>
    </location>
</feature>
<dbReference type="Pfam" id="PF00528">
    <property type="entry name" value="BPD_transp_1"/>
    <property type="match status" value="1"/>
</dbReference>
<evidence type="ECO:0000256" key="7">
    <source>
        <dbReference type="RuleBase" id="RU363032"/>
    </source>
</evidence>
<dbReference type="Gene3D" id="1.10.3720.10">
    <property type="entry name" value="MetI-like"/>
    <property type="match status" value="1"/>
</dbReference>
<protein>
    <submittedName>
        <fullName evidence="9">ABC-type transporter, integral membrane subunit</fullName>
    </submittedName>
</protein>
<keyword evidence="4 7" id="KW-0812">Transmembrane</keyword>
<dbReference type="SUPFAM" id="SSF161098">
    <property type="entry name" value="MetI-like"/>
    <property type="match status" value="1"/>
</dbReference>
<evidence type="ECO:0000313" key="9">
    <source>
        <dbReference type="EMBL" id="AEE17761.1"/>
    </source>
</evidence>
<dbReference type="Proteomes" id="UP000006546">
    <property type="component" value="Chromosome"/>
</dbReference>
<gene>
    <name evidence="9" type="ordered locus">Trebr_2352</name>
</gene>
<keyword evidence="2 7" id="KW-0813">Transport</keyword>